<dbReference type="PANTHER" id="PTHR42924:SF3">
    <property type="entry name" value="POLYMERASE_HISTIDINOL PHOSPHATASE N-TERMINAL DOMAIN-CONTAINING PROTEIN"/>
    <property type="match status" value="1"/>
</dbReference>
<dbReference type="RefSeq" id="WP_330930180.1">
    <property type="nucleotide sequence ID" value="NZ_CP119075.1"/>
</dbReference>
<dbReference type="Proteomes" id="UP001218638">
    <property type="component" value="Chromosome"/>
</dbReference>
<evidence type="ECO:0000313" key="3">
    <source>
        <dbReference type="EMBL" id="WED65651.1"/>
    </source>
</evidence>
<dbReference type="GO" id="GO:0035312">
    <property type="term" value="F:5'-3' DNA exonuclease activity"/>
    <property type="evidence" value="ECO:0007669"/>
    <property type="project" value="TreeGrafter"/>
</dbReference>
<name>A0AAE9ZY01_9BACT</name>
<dbReference type="SMART" id="SM00481">
    <property type="entry name" value="POLIIIAc"/>
    <property type="match status" value="1"/>
</dbReference>
<dbReference type="EMBL" id="CP119075">
    <property type="protein sequence ID" value="WED65651.1"/>
    <property type="molecule type" value="Genomic_DNA"/>
</dbReference>
<dbReference type="InterPro" id="IPR052018">
    <property type="entry name" value="PHP_domain"/>
</dbReference>
<feature type="chain" id="PRO_5042218793" evidence="1">
    <location>
        <begin position="26"/>
        <end position="377"/>
    </location>
</feature>
<dbReference type="Gene3D" id="3.20.20.140">
    <property type="entry name" value="Metal-dependent hydrolases"/>
    <property type="match status" value="1"/>
</dbReference>
<accession>A0AAE9ZY01</accession>
<dbReference type="GO" id="GO:0004534">
    <property type="term" value="F:5'-3' RNA exonuclease activity"/>
    <property type="evidence" value="ECO:0007669"/>
    <property type="project" value="TreeGrafter"/>
</dbReference>
<organism evidence="3 4">
    <name type="scientific">Synoicihabitans lomoniglobus</name>
    <dbReference type="NCBI Taxonomy" id="2909285"/>
    <lineage>
        <taxon>Bacteria</taxon>
        <taxon>Pseudomonadati</taxon>
        <taxon>Verrucomicrobiota</taxon>
        <taxon>Opitutia</taxon>
        <taxon>Opitutales</taxon>
        <taxon>Opitutaceae</taxon>
        <taxon>Synoicihabitans</taxon>
    </lineage>
</organism>
<reference evidence="3" key="1">
    <citation type="submission" date="2023-03" db="EMBL/GenBank/DDBJ databases">
        <title>Lomoglobus Profundus gen. nov., sp. nov., a novel member of the phylum Verrucomicrobia, isolated from deep-marine sediment of South China Sea.</title>
        <authorList>
            <person name="Ahmad T."/>
            <person name="Ishaq S.E."/>
            <person name="Wang F."/>
        </authorList>
    </citation>
    <scope>NUCLEOTIDE SEQUENCE</scope>
    <source>
        <strain evidence="3">LMO-M01</strain>
    </source>
</reference>
<proteinExistence type="predicted"/>
<feature type="signal peptide" evidence="1">
    <location>
        <begin position="1"/>
        <end position="25"/>
    </location>
</feature>
<evidence type="ECO:0000259" key="2">
    <source>
        <dbReference type="SMART" id="SM00481"/>
    </source>
</evidence>
<dbReference type="InterPro" id="IPR016195">
    <property type="entry name" value="Pol/histidinol_Pase-like"/>
</dbReference>
<dbReference type="InterPro" id="IPR032165">
    <property type="entry name" value="DUF5001"/>
</dbReference>
<evidence type="ECO:0000313" key="4">
    <source>
        <dbReference type="Proteomes" id="UP001218638"/>
    </source>
</evidence>
<feature type="domain" description="Polymerase/histidinol phosphatase N-terminal" evidence="2">
    <location>
        <begin position="45"/>
        <end position="123"/>
    </location>
</feature>
<gene>
    <name evidence="3" type="ORF">PXH66_02160</name>
</gene>
<sequence>MPKRIPRNLLALAAIGLALTSPVRAHDNDPVIHFPDLPDLLTLVCDFHQHTVFSDGAVWPDIRVKEGIRDGLDVMAVTDHLEYQPHRDDIPHPDRNRSFDLALAAAKEADILVVRGAEVTRRMPPGHINAIFLQDVNRLIQDDPLTVMREAVVQGGFLFWNHPAWTSQVRDGVSRLTDMHRQMIEEGLLHGIEVINEDTYSESALQIALDHNLVIMGTSDIHGLIAWDYEKYPHTHRPVTLVFAEDRTAEAVRTALMDRRTVVWYADTLIGREAWMQTLLHASLSLEIDGYDESNDLLAFELTNHSDAPLTLRNAGIFSLYNSGDVLVVPPHETRELNLITKGRVEQVNFAFEVLNALTAPRTHPVMRWENLDTLNP</sequence>
<dbReference type="Pfam" id="PF16392">
    <property type="entry name" value="DUF5001"/>
    <property type="match status" value="1"/>
</dbReference>
<keyword evidence="1" id="KW-0732">Signal</keyword>
<keyword evidence="4" id="KW-1185">Reference proteome</keyword>
<dbReference type="InterPro" id="IPR003141">
    <property type="entry name" value="Pol/His_phosphatase_N"/>
</dbReference>
<dbReference type="CDD" id="cd12112">
    <property type="entry name" value="PHP_HisPPase_Chlorobi_like"/>
    <property type="match status" value="1"/>
</dbReference>
<dbReference type="KEGG" id="slom:PXH66_02160"/>
<dbReference type="AlphaFoldDB" id="A0AAE9ZY01"/>
<protein>
    <submittedName>
        <fullName evidence="3">Sb-PDE family phosphodiesterase</fullName>
    </submittedName>
</protein>
<evidence type="ECO:0000256" key="1">
    <source>
        <dbReference type="SAM" id="SignalP"/>
    </source>
</evidence>
<dbReference type="PANTHER" id="PTHR42924">
    <property type="entry name" value="EXONUCLEASE"/>
    <property type="match status" value="1"/>
</dbReference>
<dbReference type="SUPFAM" id="SSF89550">
    <property type="entry name" value="PHP domain-like"/>
    <property type="match status" value="1"/>
</dbReference>